<feature type="region of interest" description="Disordered" evidence="1">
    <location>
        <begin position="527"/>
        <end position="556"/>
    </location>
</feature>
<dbReference type="Proteomes" id="UP000037923">
    <property type="component" value="Unassembled WGS sequence"/>
</dbReference>
<feature type="region of interest" description="Disordered" evidence="1">
    <location>
        <begin position="571"/>
        <end position="607"/>
    </location>
</feature>
<feature type="region of interest" description="Disordered" evidence="1">
    <location>
        <begin position="128"/>
        <end position="152"/>
    </location>
</feature>
<evidence type="ECO:0000313" key="3">
    <source>
        <dbReference type="Proteomes" id="UP000037923"/>
    </source>
</evidence>
<feature type="region of interest" description="Disordered" evidence="1">
    <location>
        <begin position="623"/>
        <end position="782"/>
    </location>
</feature>
<feature type="compositionally biased region" description="Basic and acidic residues" evidence="1">
    <location>
        <begin position="979"/>
        <end position="988"/>
    </location>
</feature>
<feature type="compositionally biased region" description="Polar residues" evidence="1">
    <location>
        <begin position="730"/>
        <end position="750"/>
    </location>
</feature>
<feature type="compositionally biased region" description="Low complexity" evidence="1">
    <location>
        <begin position="714"/>
        <end position="726"/>
    </location>
</feature>
<feature type="compositionally biased region" description="Polar residues" evidence="1">
    <location>
        <begin position="535"/>
        <end position="552"/>
    </location>
</feature>
<gene>
    <name evidence="2" type="ORF">ABB37_01669</name>
</gene>
<feature type="compositionally biased region" description="Basic and acidic residues" evidence="1">
    <location>
        <begin position="208"/>
        <end position="226"/>
    </location>
</feature>
<protein>
    <submittedName>
        <fullName evidence="2">Uncharacterized protein</fullName>
    </submittedName>
</protein>
<feature type="compositionally biased region" description="Low complexity" evidence="1">
    <location>
        <begin position="230"/>
        <end position="241"/>
    </location>
</feature>
<name>A0A0M9G976_LEPPY</name>
<feature type="region of interest" description="Disordered" evidence="1">
    <location>
        <begin position="197"/>
        <end position="273"/>
    </location>
</feature>
<dbReference type="RefSeq" id="XP_015663782.1">
    <property type="nucleotide sequence ID" value="XM_015798262.1"/>
</dbReference>
<proteinExistence type="predicted"/>
<evidence type="ECO:0000256" key="1">
    <source>
        <dbReference type="SAM" id="MobiDB-lite"/>
    </source>
</evidence>
<comment type="caution">
    <text evidence="2">The sequence shown here is derived from an EMBL/GenBank/DDBJ whole genome shotgun (WGS) entry which is preliminary data.</text>
</comment>
<feature type="region of interest" description="Disordered" evidence="1">
    <location>
        <begin position="464"/>
        <end position="488"/>
    </location>
</feature>
<reference evidence="2 3" key="1">
    <citation type="submission" date="2015-07" db="EMBL/GenBank/DDBJ databases">
        <title>High-quality genome of monoxenous trypanosomatid Leptomonas pyrrhocoris.</title>
        <authorList>
            <person name="Flegontov P."/>
            <person name="Butenko A."/>
            <person name="Firsov S."/>
            <person name="Vlcek C."/>
            <person name="Logacheva M.D."/>
            <person name="Field M."/>
            <person name="Filatov D."/>
            <person name="Flegontova O."/>
            <person name="Gerasimov E."/>
            <person name="Jackson A.P."/>
            <person name="Kelly S."/>
            <person name="Opperdoes F."/>
            <person name="O'Reilly A."/>
            <person name="Votypka J."/>
            <person name="Yurchenko V."/>
            <person name="Lukes J."/>
        </authorList>
    </citation>
    <scope>NUCLEOTIDE SEQUENCE [LARGE SCALE GENOMIC DNA]</scope>
    <source>
        <strain evidence="2">H10</strain>
    </source>
</reference>
<dbReference type="VEuPathDB" id="TriTrypDB:LpyrH10_02_6430"/>
<sequence>MFIHRNNVDQYVHGKPRLRKSQPVSSSGVSNSFVHQNDDDLFFASRRRVALRTAHNSYGSHRLAPIRYSSHASSSDSDEITVEEIFPPCPSRGVVSTSEEPCSASAPQPPPAVFASVFYSKVETNSVRAPTGASLASGEERGRTKSESDTSTHFTASRNLFQHDGLASVGGVSFLVAASPDESRLSDLYGQRGVRKHDLGLEGEGGDGEVKYDQHSEKRDGERGVYRDLPATSATATIPATGEPPPPSHPLAPWPQRQPSSLHNGASVDPSSAPFEATTATLETTGAPDLVSIGGAEQQASHVRSVSVIGRTLTAATKALTAAAAREAQRRAEETSRAQAATSPSVEVHLVQDLLLGTALKEKVLLFEAYFAGLQQTWEVMEMCGALYRRDAERARREADAAVQEQERDTQQKLFFYRQHTAAEALRFAADKKHEEQMRAADARIAVLAATVQNLTDKLASQEAEFHEQQKAHNSEVQERLREGQQDAHESALELRALQRAHGEATERWIALQVVCHELQNRFETLRRRRRGRQTPHSCFHNSVEAPSQTQARPRVLPKPVLLASKSEGFMDTETQGPFESQPRNTPLSNSLDNAEDAAAGPKGTSEKPTALEVLLARTQADSGAISTSPLRPHADLVGTATGRPARTFSDGPLMPVAPPKRGGFSSPPDTPLLAAAPLPTTSSAASHLEESVPKQAVRSPDAKPAAARPTLRGSSSGSASQAHGAPDSARSTSSFRPSRLNSVASTRRGSSSALAHSTATSAQGSNRCKDPRDDANHNGAAGVDVIADPIESEEEDDMEWQQRVQEVAAAAVQRELSRLLVFNLAGHGRHDPAVANGTLHVRKSSSPKRNGSVALAATRVESCLSTPRAESGGADGEEALTPAVTLSALQWMRVCETAHLSAHVNSVLVDLLQKLGDSLAQRLQLLEEKDWNKTMARQFIAVDHAAALRRLTAKVDSVVHGSFSAPSDGMSSSKKSQPRREMRFGLM</sequence>
<feature type="compositionally biased region" description="Basic and acidic residues" evidence="1">
    <location>
        <begin position="138"/>
        <end position="150"/>
    </location>
</feature>
<keyword evidence="3" id="KW-1185">Reference proteome</keyword>
<feature type="compositionally biased region" description="Pro residues" evidence="1">
    <location>
        <begin position="242"/>
        <end position="253"/>
    </location>
</feature>
<feature type="compositionally biased region" description="Low complexity" evidence="1">
    <location>
        <begin position="751"/>
        <end position="763"/>
    </location>
</feature>
<feature type="compositionally biased region" description="Low complexity" evidence="1">
    <location>
        <begin position="666"/>
        <end position="687"/>
    </location>
</feature>
<feature type="region of interest" description="Disordered" evidence="1">
    <location>
        <begin position="965"/>
        <end position="988"/>
    </location>
</feature>
<feature type="compositionally biased region" description="Polar residues" evidence="1">
    <location>
        <begin position="573"/>
        <end position="593"/>
    </location>
</feature>
<evidence type="ECO:0000313" key="2">
    <source>
        <dbReference type="EMBL" id="KPA85343.1"/>
    </source>
</evidence>
<dbReference type="EMBL" id="LGTL01000002">
    <property type="protein sequence ID" value="KPA85343.1"/>
    <property type="molecule type" value="Genomic_DNA"/>
</dbReference>
<organism evidence="2 3">
    <name type="scientific">Leptomonas pyrrhocoris</name>
    <name type="common">Firebug parasite</name>
    <dbReference type="NCBI Taxonomy" id="157538"/>
    <lineage>
        <taxon>Eukaryota</taxon>
        <taxon>Discoba</taxon>
        <taxon>Euglenozoa</taxon>
        <taxon>Kinetoplastea</taxon>
        <taxon>Metakinetoplastina</taxon>
        <taxon>Trypanosomatida</taxon>
        <taxon>Trypanosomatidae</taxon>
        <taxon>Leishmaniinae</taxon>
        <taxon>Leptomonas</taxon>
    </lineage>
</organism>
<feature type="compositionally biased region" description="Basic and acidic residues" evidence="1">
    <location>
        <begin position="768"/>
        <end position="777"/>
    </location>
</feature>
<dbReference type="GeneID" id="26901964"/>
<dbReference type="AlphaFoldDB" id="A0A0M9G976"/>
<accession>A0A0M9G976</accession>